<dbReference type="InterPro" id="IPR011990">
    <property type="entry name" value="TPR-like_helical_dom_sf"/>
</dbReference>
<dbReference type="InterPro" id="IPR036365">
    <property type="entry name" value="PGBD-like_sf"/>
</dbReference>
<evidence type="ECO:0000259" key="2">
    <source>
        <dbReference type="Pfam" id="PF01471"/>
    </source>
</evidence>
<evidence type="ECO:0000313" key="3">
    <source>
        <dbReference type="EMBL" id="SMP27242.1"/>
    </source>
</evidence>
<dbReference type="Pfam" id="PF01471">
    <property type="entry name" value="PG_binding_1"/>
    <property type="match status" value="1"/>
</dbReference>
<organism evidence="3 4">
    <name type="scientific">Shimia sagamensis</name>
    <dbReference type="NCBI Taxonomy" id="1566352"/>
    <lineage>
        <taxon>Bacteria</taxon>
        <taxon>Pseudomonadati</taxon>
        <taxon>Pseudomonadota</taxon>
        <taxon>Alphaproteobacteria</taxon>
        <taxon>Rhodobacterales</taxon>
        <taxon>Roseobacteraceae</taxon>
    </lineage>
</organism>
<name>A0ABY1P5X3_9RHOB</name>
<dbReference type="Gene3D" id="1.10.101.10">
    <property type="entry name" value="PGBD-like superfamily/PGBD"/>
    <property type="match status" value="1"/>
</dbReference>
<dbReference type="InterPro" id="IPR036366">
    <property type="entry name" value="PGBDSf"/>
</dbReference>
<keyword evidence="4" id="KW-1185">Reference proteome</keyword>
<dbReference type="SMART" id="SM00671">
    <property type="entry name" value="SEL1"/>
    <property type="match status" value="1"/>
</dbReference>
<feature type="chain" id="PRO_5046799442" evidence="1">
    <location>
        <begin position="22"/>
        <end position="357"/>
    </location>
</feature>
<dbReference type="SUPFAM" id="SSF47090">
    <property type="entry name" value="PGBD-like"/>
    <property type="match status" value="1"/>
</dbReference>
<dbReference type="EMBL" id="FXTY01000005">
    <property type="protein sequence ID" value="SMP27242.1"/>
    <property type="molecule type" value="Genomic_DNA"/>
</dbReference>
<dbReference type="Proteomes" id="UP001157961">
    <property type="component" value="Unassembled WGS sequence"/>
</dbReference>
<feature type="domain" description="Peptidoglycan binding-like" evidence="2">
    <location>
        <begin position="293"/>
        <end position="340"/>
    </location>
</feature>
<gene>
    <name evidence="3" type="ORF">SAMN06265373_105385</name>
</gene>
<dbReference type="RefSeq" id="WP_283426779.1">
    <property type="nucleotide sequence ID" value="NZ_FXTY01000005.1"/>
</dbReference>
<accession>A0ABY1P5X3</accession>
<evidence type="ECO:0000313" key="4">
    <source>
        <dbReference type="Proteomes" id="UP001157961"/>
    </source>
</evidence>
<dbReference type="InterPro" id="IPR006597">
    <property type="entry name" value="Sel1-like"/>
</dbReference>
<dbReference type="Gene3D" id="1.25.40.10">
    <property type="entry name" value="Tetratricopeptide repeat domain"/>
    <property type="match status" value="1"/>
</dbReference>
<evidence type="ECO:0000256" key="1">
    <source>
        <dbReference type="SAM" id="SignalP"/>
    </source>
</evidence>
<comment type="caution">
    <text evidence="3">The sequence shown here is derived from an EMBL/GenBank/DDBJ whole genome shotgun (WGS) entry which is preliminary data.</text>
</comment>
<reference evidence="3 4" key="1">
    <citation type="submission" date="2017-05" db="EMBL/GenBank/DDBJ databases">
        <authorList>
            <person name="Varghese N."/>
            <person name="Submissions S."/>
        </authorList>
    </citation>
    <scope>NUCLEOTIDE SEQUENCE [LARGE SCALE GENOMIC DNA]</scope>
    <source>
        <strain evidence="3 4">DSM 29734</strain>
    </source>
</reference>
<protein>
    <submittedName>
        <fullName evidence="3">Peptidoglycan binding domain-containing protein</fullName>
    </submittedName>
</protein>
<sequence>MTRHVFLALSVCAALATPVLATTNSPATELTEKELYAQAEALRLGDDTGAAFEMMTALAESGYGRAQAKLGYYYLKGIGTVPSSADAATWYQAAIAGGRDGARTSYAKLLMADGQTQAALEQLNAGAAAGIEKARSLRAVLHYEGRFGAASDRDVARSELAALAAEHDVPAMLTMLRGSLSGDAFEMTGSNLEAALISVARGNSDKRAGKAAEGLLKLWQEYPAEENQALRAEMLAHPSLRAKVWADQSLRLAYDIESDDQFRQSAVHIVGQVPEDQRGRAFYLVSRLDKNAFVHVLQERLRDRGYYRGRTNGYLTQRTIQALARFCQDAGIQDTCRLGPLRSNVIKVVAAELVSAQ</sequence>
<keyword evidence="1" id="KW-0732">Signal</keyword>
<proteinExistence type="predicted"/>
<feature type="signal peptide" evidence="1">
    <location>
        <begin position="1"/>
        <end position="21"/>
    </location>
</feature>
<dbReference type="InterPro" id="IPR002477">
    <property type="entry name" value="Peptidoglycan-bd-like"/>
</dbReference>
<dbReference type="SUPFAM" id="SSF81901">
    <property type="entry name" value="HCP-like"/>
    <property type="match status" value="1"/>
</dbReference>